<dbReference type="InterPro" id="IPR050153">
    <property type="entry name" value="Metal_Ion_Import_ABC"/>
</dbReference>
<dbReference type="PANTHER" id="PTHR42734">
    <property type="entry name" value="METAL TRANSPORT SYSTEM ATP-BINDING PROTEIN TM_0124-RELATED"/>
    <property type="match status" value="1"/>
</dbReference>
<evidence type="ECO:0000256" key="4">
    <source>
        <dbReference type="ARBA" id="ARBA00022840"/>
    </source>
</evidence>
<gene>
    <name evidence="6" type="ORF">AUK15_01700</name>
</gene>
<dbReference type="AlphaFoldDB" id="A0A1J5G9W6"/>
<dbReference type="FunFam" id="3.40.50.300:FF:000134">
    <property type="entry name" value="Iron-enterobactin ABC transporter ATP-binding protein"/>
    <property type="match status" value="1"/>
</dbReference>
<sequence length="258" mass="29176">MPLEESYIELNNVSFSYNITTVIENLTFSIRKGDYVGIIGPNGGGKTTLIKVILGLLHPTEGAVMLFGKDHHDFKEKYRIGYVPQRVTHTERNFPATVFEVVRTGRIARLGFFERFKKEDIEAVERAMEISGIAEHRDTLIGNLSGGERQRVYIARALASEPEVLILDEPTVGVDIGAQKTFYEFLSSLNRDRHLTILLISHDVDVVSQETKTVLCLNHNLVCHGLPKDILNEHVLERLYGKHSKRVSHEPNDQTTKN</sequence>
<accession>A0A1J5G9W6</accession>
<reference evidence="6 7" key="1">
    <citation type="journal article" date="2016" name="Environ. Microbiol.">
        <title>Genomic resolution of a cold subsurface aquifer community provides metabolic insights for novel microbes adapted to high CO concentrations.</title>
        <authorList>
            <person name="Probst A.J."/>
            <person name="Castelle C.J."/>
            <person name="Singh A."/>
            <person name="Brown C.T."/>
            <person name="Anantharaman K."/>
            <person name="Sharon I."/>
            <person name="Hug L.A."/>
            <person name="Burstein D."/>
            <person name="Emerson J.B."/>
            <person name="Thomas B.C."/>
            <person name="Banfield J.F."/>
        </authorList>
    </citation>
    <scope>NUCLEOTIDE SEQUENCE [LARGE SCALE GENOMIC DNA]</scope>
    <source>
        <strain evidence="6">CG2_30_43_9</strain>
    </source>
</reference>
<dbReference type="SUPFAM" id="SSF52540">
    <property type="entry name" value="P-loop containing nucleoside triphosphate hydrolases"/>
    <property type="match status" value="1"/>
</dbReference>
<comment type="caution">
    <text evidence="6">The sequence shown here is derived from an EMBL/GenBank/DDBJ whole genome shotgun (WGS) entry which is preliminary data.</text>
</comment>
<dbReference type="InterPro" id="IPR003439">
    <property type="entry name" value="ABC_transporter-like_ATP-bd"/>
</dbReference>
<dbReference type="Pfam" id="PF00005">
    <property type="entry name" value="ABC_tran"/>
    <property type="match status" value="1"/>
</dbReference>
<proteinExistence type="inferred from homology"/>
<evidence type="ECO:0000256" key="2">
    <source>
        <dbReference type="ARBA" id="ARBA00022448"/>
    </source>
</evidence>
<keyword evidence="2" id="KW-0813">Transport</keyword>
<dbReference type="Proteomes" id="UP000182059">
    <property type="component" value="Unassembled WGS sequence"/>
</dbReference>
<dbReference type="EMBL" id="MNYX01000047">
    <property type="protein sequence ID" value="OIP65415.1"/>
    <property type="molecule type" value="Genomic_DNA"/>
</dbReference>
<feature type="domain" description="ABC transporter" evidence="5">
    <location>
        <begin position="8"/>
        <end position="243"/>
    </location>
</feature>
<evidence type="ECO:0000313" key="7">
    <source>
        <dbReference type="Proteomes" id="UP000182059"/>
    </source>
</evidence>
<dbReference type="SMART" id="SM00382">
    <property type="entry name" value="AAA"/>
    <property type="match status" value="1"/>
</dbReference>
<evidence type="ECO:0000256" key="1">
    <source>
        <dbReference type="ARBA" id="ARBA00005417"/>
    </source>
</evidence>
<dbReference type="PANTHER" id="PTHR42734:SF17">
    <property type="entry name" value="METAL TRANSPORT SYSTEM ATP-BINDING PROTEIN TM_0124-RELATED"/>
    <property type="match status" value="1"/>
</dbReference>
<dbReference type="InterPro" id="IPR027417">
    <property type="entry name" value="P-loop_NTPase"/>
</dbReference>
<dbReference type="GO" id="GO:0005524">
    <property type="term" value="F:ATP binding"/>
    <property type="evidence" value="ECO:0007669"/>
    <property type="project" value="UniProtKB-KW"/>
</dbReference>
<dbReference type="Gene3D" id="3.40.50.300">
    <property type="entry name" value="P-loop containing nucleotide triphosphate hydrolases"/>
    <property type="match status" value="1"/>
</dbReference>
<dbReference type="PROSITE" id="PS50893">
    <property type="entry name" value="ABC_TRANSPORTER_2"/>
    <property type="match status" value="1"/>
</dbReference>
<comment type="similarity">
    <text evidence="1">Belongs to the ABC transporter superfamily.</text>
</comment>
<dbReference type="GO" id="GO:0016887">
    <property type="term" value="F:ATP hydrolysis activity"/>
    <property type="evidence" value="ECO:0007669"/>
    <property type="project" value="InterPro"/>
</dbReference>
<organism evidence="6 7">
    <name type="scientific">Candidatus Nomurabacteria bacterium CG2_30_43_9</name>
    <dbReference type="NCBI Taxonomy" id="1805283"/>
    <lineage>
        <taxon>Bacteria</taxon>
        <taxon>Candidatus Nomuraibacteriota</taxon>
    </lineage>
</organism>
<keyword evidence="4" id="KW-0067">ATP-binding</keyword>
<keyword evidence="3" id="KW-0547">Nucleotide-binding</keyword>
<evidence type="ECO:0000256" key="3">
    <source>
        <dbReference type="ARBA" id="ARBA00022741"/>
    </source>
</evidence>
<evidence type="ECO:0000313" key="6">
    <source>
        <dbReference type="EMBL" id="OIP65415.1"/>
    </source>
</evidence>
<protein>
    <recommendedName>
        <fullName evidence="5">ABC transporter domain-containing protein</fullName>
    </recommendedName>
</protein>
<dbReference type="CDD" id="cd03235">
    <property type="entry name" value="ABC_Metallic_Cations"/>
    <property type="match status" value="1"/>
</dbReference>
<evidence type="ECO:0000259" key="5">
    <source>
        <dbReference type="PROSITE" id="PS50893"/>
    </source>
</evidence>
<name>A0A1J5G9W6_9BACT</name>
<dbReference type="InterPro" id="IPR003593">
    <property type="entry name" value="AAA+_ATPase"/>
</dbReference>